<organism evidence="1 2">
    <name type="scientific">Candidatus Enterococcus moelleringii</name>
    <dbReference type="NCBI Taxonomy" id="2815325"/>
    <lineage>
        <taxon>Bacteria</taxon>
        <taxon>Bacillati</taxon>
        <taxon>Bacillota</taxon>
        <taxon>Bacilli</taxon>
        <taxon>Lactobacillales</taxon>
        <taxon>Enterococcaceae</taxon>
        <taxon>Enterococcus</taxon>
    </lineage>
</organism>
<gene>
    <name evidence="1" type="ORF">JZO70_08455</name>
</gene>
<evidence type="ECO:0000313" key="2">
    <source>
        <dbReference type="Proteomes" id="UP000664601"/>
    </source>
</evidence>
<proteinExistence type="predicted"/>
<dbReference type="EMBL" id="JAFREM010000013">
    <property type="protein sequence ID" value="MBO1306189.1"/>
    <property type="molecule type" value="Genomic_DNA"/>
</dbReference>
<protein>
    <submittedName>
        <fullName evidence="1">Uncharacterized protein</fullName>
    </submittedName>
</protein>
<sequence length="93" mass="10714">MLFIKLPLLNEIPPFDSPEELCFTCVTKSQSVHKMTPFLATDGSFFYIAEHIEGAPANIWTHQDLAFARNQLKRKNAAIFFKHPDDLYEKITD</sequence>
<dbReference type="RefSeq" id="WP_207673120.1">
    <property type="nucleotide sequence ID" value="NZ_JAFREM010000013.1"/>
</dbReference>
<reference evidence="1 2" key="1">
    <citation type="submission" date="2021-03" db="EMBL/GenBank/DDBJ databases">
        <title>Enterococcal diversity collection.</title>
        <authorList>
            <person name="Gilmore M.S."/>
            <person name="Schwartzman J."/>
            <person name="Van Tyne D."/>
            <person name="Martin M."/>
            <person name="Earl A.M."/>
            <person name="Manson A.L."/>
            <person name="Straub T."/>
            <person name="Salamzade R."/>
            <person name="Saavedra J."/>
            <person name="Lebreton F."/>
            <person name="Prichula J."/>
            <person name="Schaufler K."/>
            <person name="Gaca A."/>
            <person name="Sgardioli B."/>
            <person name="Wagenaar J."/>
            <person name="Strong T."/>
        </authorList>
    </citation>
    <scope>NUCLEOTIDE SEQUENCE [LARGE SCALE GENOMIC DNA]</scope>
    <source>
        <strain evidence="1 2">669A</strain>
    </source>
</reference>
<comment type="caution">
    <text evidence="1">The sequence shown here is derived from an EMBL/GenBank/DDBJ whole genome shotgun (WGS) entry which is preliminary data.</text>
</comment>
<evidence type="ECO:0000313" key="1">
    <source>
        <dbReference type="EMBL" id="MBO1306189.1"/>
    </source>
</evidence>
<keyword evidence="2" id="KW-1185">Reference proteome</keyword>
<accession>A0ABS3L987</accession>
<name>A0ABS3L987_9ENTE</name>
<dbReference type="Proteomes" id="UP000664601">
    <property type="component" value="Unassembled WGS sequence"/>
</dbReference>